<dbReference type="Gene3D" id="2.170.120.40">
    <property type="entry name" value="YbbR-like domain"/>
    <property type="match status" value="2"/>
</dbReference>
<dbReference type="InterPro" id="IPR012505">
    <property type="entry name" value="YbbR"/>
</dbReference>
<dbReference type="PANTHER" id="PTHR37804:SF1">
    <property type="entry name" value="CDAA REGULATORY PROTEIN CDAR"/>
    <property type="match status" value="1"/>
</dbReference>
<dbReference type="Proteomes" id="UP001157946">
    <property type="component" value="Unassembled WGS sequence"/>
</dbReference>
<feature type="signal peptide" evidence="1">
    <location>
        <begin position="1"/>
        <end position="29"/>
    </location>
</feature>
<evidence type="ECO:0000313" key="3">
    <source>
        <dbReference type="Proteomes" id="UP001157946"/>
    </source>
</evidence>
<gene>
    <name evidence="2" type="ORF">SAMN06265361_11274</name>
</gene>
<feature type="chain" id="PRO_5041223374" evidence="1">
    <location>
        <begin position="30"/>
        <end position="399"/>
    </location>
</feature>
<sequence>MNNWVQNDMLLRVVSVALAVMLWGSVTDATFTAPTDGDRTQIRDISVAVKYDKNRYELVEQPQKVMLTLYGNDAQLERFPSTYQVFVDARNVGAGTHSLPVRVEGLPKGITKQVEPKEVEVHLEEKVQKEMMVRAEFVGDVPDGFKVSQPIINPSKVLVRGSESTLERVTSVKVMIHLNKQEQSFDKQLRVQAYGESGVLQQVDVNPEAVHVQVPINIPNKEVPLQVGVEKGPPPGYAVEEITTNVNKVTVYGPEDYLEDLQVYSGPKLDLSKVKRDQTILAPIPVQDGAIKVEPKQVEIYVKMVRAETKIFKEIPIELTGLREGATAEIISPAGGKLNVTLSGSPAQLAKLNHTDIKTLVDVSNLPVGTHEVPIQFILPSYVEVVGQPEPKAKIKIAE</sequence>
<keyword evidence="3" id="KW-1185">Reference proteome</keyword>
<evidence type="ECO:0000256" key="1">
    <source>
        <dbReference type="SAM" id="SignalP"/>
    </source>
</evidence>
<dbReference type="AlphaFoldDB" id="A0AA46AH51"/>
<proteinExistence type="predicted"/>
<comment type="caution">
    <text evidence="2">The sequence shown here is derived from an EMBL/GenBank/DDBJ whole genome shotgun (WGS) entry which is preliminary data.</text>
</comment>
<dbReference type="InterPro" id="IPR053154">
    <property type="entry name" value="c-di-AMP_regulator"/>
</dbReference>
<dbReference type="EMBL" id="FXTU01000012">
    <property type="protein sequence ID" value="SMP35120.1"/>
    <property type="molecule type" value="Genomic_DNA"/>
</dbReference>
<accession>A0AA46AH51</accession>
<dbReference type="Gene3D" id="2.170.120.30">
    <property type="match status" value="2"/>
</dbReference>
<dbReference type="Pfam" id="PF07949">
    <property type="entry name" value="YbbR"/>
    <property type="match status" value="3"/>
</dbReference>
<name>A0AA46AH51_9BACL</name>
<dbReference type="RefSeq" id="WP_102991354.1">
    <property type="nucleotide sequence ID" value="NZ_FXTU01000012.1"/>
</dbReference>
<dbReference type="PANTHER" id="PTHR37804">
    <property type="entry name" value="CDAA REGULATORY PROTEIN CDAR"/>
    <property type="match status" value="1"/>
</dbReference>
<evidence type="ECO:0000313" key="2">
    <source>
        <dbReference type="EMBL" id="SMP35120.1"/>
    </source>
</evidence>
<keyword evidence="1" id="KW-0732">Signal</keyword>
<reference evidence="2" key="1">
    <citation type="submission" date="2017-05" db="EMBL/GenBank/DDBJ databases">
        <authorList>
            <person name="Varghese N."/>
            <person name="Submissions S."/>
        </authorList>
    </citation>
    <scope>NUCLEOTIDE SEQUENCE</scope>
    <source>
        <strain evidence="2">DSM 45262</strain>
    </source>
</reference>
<organism evidence="2 3">
    <name type="scientific">Laceyella tengchongensis</name>
    <dbReference type="NCBI Taxonomy" id="574699"/>
    <lineage>
        <taxon>Bacteria</taxon>
        <taxon>Bacillati</taxon>
        <taxon>Bacillota</taxon>
        <taxon>Bacilli</taxon>
        <taxon>Bacillales</taxon>
        <taxon>Thermoactinomycetaceae</taxon>
        <taxon>Laceyella</taxon>
    </lineage>
</organism>
<protein>
    <submittedName>
        <fullName evidence="2">YbbR domain-containing protein</fullName>
    </submittedName>
</protein>